<accession>A0A2P2PGC7</accession>
<name>A0A2P2PGC7_RHIMU</name>
<protein>
    <submittedName>
        <fullName evidence="1">Topless-related protein 4-like isoform X1</fullName>
    </submittedName>
</protein>
<reference evidence="1" key="1">
    <citation type="submission" date="2018-02" db="EMBL/GenBank/DDBJ databases">
        <title>Rhizophora mucronata_Transcriptome.</title>
        <authorList>
            <person name="Meera S.P."/>
            <person name="Sreeshan A."/>
            <person name="Augustine A."/>
        </authorList>
    </citation>
    <scope>NUCLEOTIDE SEQUENCE</scope>
    <source>
        <tissue evidence="1">Leaf</tissue>
    </source>
</reference>
<evidence type="ECO:0000313" key="1">
    <source>
        <dbReference type="EMBL" id="MBX53813.1"/>
    </source>
</evidence>
<organism evidence="1">
    <name type="scientific">Rhizophora mucronata</name>
    <name type="common">Asiatic mangrove</name>
    <dbReference type="NCBI Taxonomy" id="61149"/>
    <lineage>
        <taxon>Eukaryota</taxon>
        <taxon>Viridiplantae</taxon>
        <taxon>Streptophyta</taxon>
        <taxon>Embryophyta</taxon>
        <taxon>Tracheophyta</taxon>
        <taxon>Spermatophyta</taxon>
        <taxon>Magnoliopsida</taxon>
        <taxon>eudicotyledons</taxon>
        <taxon>Gunneridae</taxon>
        <taxon>Pentapetalae</taxon>
        <taxon>rosids</taxon>
        <taxon>fabids</taxon>
        <taxon>Malpighiales</taxon>
        <taxon>Rhizophoraceae</taxon>
        <taxon>Rhizophora</taxon>
    </lineage>
</organism>
<proteinExistence type="predicted"/>
<dbReference type="AlphaFoldDB" id="A0A2P2PGC7"/>
<sequence length="36" mass="4142">MIQVAPTLKMLSHALHSPRMIPMLCQRQVAKYLFST</sequence>
<dbReference type="EMBL" id="GGEC01073329">
    <property type="protein sequence ID" value="MBX53813.1"/>
    <property type="molecule type" value="Transcribed_RNA"/>
</dbReference>